<proteinExistence type="predicted"/>
<dbReference type="EMBL" id="CADCVR010000102">
    <property type="protein sequence ID" value="CAA9520813.1"/>
    <property type="molecule type" value="Genomic_DNA"/>
</dbReference>
<feature type="region of interest" description="Disordered" evidence="1">
    <location>
        <begin position="1"/>
        <end position="63"/>
    </location>
</feature>
<organism evidence="2">
    <name type="scientific">uncultured Solirubrobacteraceae bacterium</name>
    <dbReference type="NCBI Taxonomy" id="1162706"/>
    <lineage>
        <taxon>Bacteria</taxon>
        <taxon>Bacillati</taxon>
        <taxon>Actinomycetota</taxon>
        <taxon>Thermoleophilia</taxon>
        <taxon>Solirubrobacterales</taxon>
        <taxon>Solirubrobacteraceae</taxon>
        <taxon>environmental samples</taxon>
    </lineage>
</organism>
<accession>A0A6J4TEU2</accession>
<evidence type="ECO:0000256" key="1">
    <source>
        <dbReference type="SAM" id="MobiDB-lite"/>
    </source>
</evidence>
<protein>
    <submittedName>
        <fullName evidence="2">Uncharacterized protein</fullName>
    </submittedName>
</protein>
<dbReference type="AlphaFoldDB" id="A0A6J4TEU2"/>
<feature type="compositionally biased region" description="Low complexity" evidence="1">
    <location>
        <begin position="24"/>
        <end position="43"/>
    </location>
</feature>
<feature type="compositionally biased region" description="Low complexity" evidence="1">
    <location>
        <begin position="52"/>
        <end position="63"/>
    </location>
</feature>
<evidence type="ECO:0000313" key="2">
    <source>
        <dbReference type="EMBL" id="CAA9520813.1"/>
    </source>
</evidence>
<name>A0A6J4TEU2_9ACTN</name>
<sequence length="63" mass="6514">MERRVRSLTQRAQREAARMGSTQGAGEAAAGAGAAPAPRATRGLSRGGLTKRAAQLLAGRRAR</sequence>
<reference evidence="2" key="1">
    <citation type="submission" date="2020-02" db="EMBL/GenBank/DDBJ databases">
        <authorList>
            <person name="Meier V. D."/>
        </authorList>
    </citation>
    <scope>NUCLEOTIDE SEQUENCE</scope>
    <source>
        <strain evidence="2">AVDCRST_MAG53</strain>
    </source>
</reference>
<gene>
    <name evidence="2" type="ORF">AVDCRST_MAG53-3532</name>
</gene>